<dbReference type="AlphaFoldDB" id="A0A2U3LA01"/>
<proteinExistence type="predicted"/>
<organism evidence="1 2">
    <name type="scientific">Candidatus Sulfotelmatobacter kueseliae</name>
    <dbReference type="NCBI Taxonomy" id="2042962"/>
    <lineage>
        <taxon>Bacteria</taxon>
        <taxon>Pseudomonadati</taxon>
        <taxon>Acidobacteriota</taxon>
        <taxon>Terriglobia</taxon>
        <taxon>Terriglobales</taxon>
        <taxon>Candidatus Korobacteraceae</taxon>
        <taxon>Candidatus Sulfotelmatobacter</taxon>
    </lineage>
</organism>
<dbReference type="Proteomes" id="UP000238701">
    <property type="component" value="Unassembled WGS sequence"/>
</dbReference>
<sequence>MEYPEVVVAYSLSRYSSGTSSSGTSCVTDFLLVCVPSALDASDDVGLERISLPDELVHALRICGFEVGQAL</sequence>
<name>A0A2U3LA01_9BACT</name>
<accession>A0A2U3LA01</accession>
<evidence type="ECO:0000313" key="2">
    <source>
        <dbReference type="Proteomes" id="UP000238701"/>
    </source>
</evidence>
<gene>
    <name evidence="1" type="ORF">SBA1_870008</name>
</gene>
<reference evidence="2" key="1">
    <citation type="submission" date="2018-02" db="EMBL/GenBank/DDBJ databases">
        <authorList>
            <person name="Hausmann B."/>
        </authorList>
    </citation>
    <scope>NUCLEOTIDE SEQUENCE [LARGE SCALE GENOMIC DNA]</scope>
    <source>
        <strain evidence="2">Peat soil MAG SbA1</strain>
    </source>
</reference>
<evidence type="ECO:0000313" key="1">
    <source>
        <dbReference type="EMBL" id="SPF48569.1"/>
    </source>
</evidence>
<protein>
    <submittedName>
        <fullName evidence="1">Uncharacterized protein</fullName>
    </submittedName>
</protein>
<dbReference type="EMBL" id="OMOD01000185">
    <property type="protein sequence ID" value="SPF48569.1"/>
    <property type="molecule type" value="Genomic_DNA"/>
</dbReference>